<dbReference type="FunFam" id="3.30.530.20:FF:000007">
    <property type="entry name" value="Major pollen allergen Bet v 1-A"/>
    <property type="match status" value="1"/>
</dbReference>
<dbReference type="InterPro" id="IPR023393">
    <property type="entry name" value="START-like_dom_sf"/>
</dbReference>
<dbReference type="GO" id="GO:0005737">
    <property type="term" value="C:cytoplasm"/>
    <property type="evidence" value="ECO:0007669"/>
    <property type="project" value="TreeGrafter"/>
</dbReference>
<dbReference type="PRINTS" id="PR00634">
    <property type="entry name" value="BETALLERGEN"/>
</dbReference>
<protein>
    <recommendedName>
        <fullName evidence="2">Bet v I/Major latex protein domain-containing protein</fullName>
    </recommendedName>
</protein>
<proteinExistence type="inferred from homology"/>
<dbReference type="InterPro" id="IPR000916">
    <property type="entry name" value="Bet_v_I/MLP"/>
</dbReference>
<dbReference type="GO" id="GO:0010427">
    <property type="term" value="F:abscisic acid binding"/>
    <property type="evidence" value="ECO:0007669"/>
    <property type="project" value="InterPro"/>
</dbReference>
<evidence type="ECO:0000256" key="1">
    <source>
        <dbReference type="ARBA" id="ARBA00009744"/>
    </source>
</evidence>
<dbReference type="Proteomes" id="UP001415857">
    <property type="component" value="Unassembled WGS sequence"/>
</dbReference>
<reference evidence="3 4" key="1">
    <citation type="journal article" date="2024" name="Plant J.">
        <title>Genome sequences and population genomics reveal climatic adaptation and genomic divergence between two closely related sweetgum species.</title>
        <authorList>
            <person name="Xu W.Q."/>
            <person name="Ren C.Q."/>
            <person name="Zhang X.Y."/>
            <person name="Comes H.P."/>
            <person name="Liu X.H."/>
            <person name="Li Y.G."/>
            <person name="Kettle C.J."/>
            <person name="Jalonen R."/>
            <person name="Gaisberger H."/>
            <person name="Ma Y.Z."/>
            <person name="Qiu Y.X."/>
        </authorList>
    </citation>
    <scope>NUCLEOTIDE SEQUENCE [LARGE SCALE GENOMIC DNA]</scope>
    <source>
        <strain evidence="3">Hangzhou</strain>
    </source>
</reference>
<sequence length="160" mass="17764">MAVVTFADEFTSSISAPRLFNALFLRADTLLPKLMPHVIKSIETIGSDGGAGSIRQINFAEGYQLKTLKQRIDAVDKEKMIYNYTLIEGDSLMDKIESISYETKFETSADGGTICKNVSKYYPKAGVEIREEEIKVGKERAMGMFKAVEAYLLANPDAYA</sequence>
<dbReference type="GO" id="GO:0005634">
    <property type="term" value="C:nucleus"/>
    <property type="evidence" value="ECO:0007669"/>
    <property type="project" value="TreeGrafter"/>
</dbReference>
<dbReference type="GO" id="GO:0006952">
    <property type="term" value="P:defense response"/>
    <property type="evidence" value="ECO:0007669"/>
    <property type="project" value="InterPro"/>
</dbReference>
<dbReference type="Gene3D" id="3.30.530.20">
    <property type="match status" value="1"/>
</dbReference>
<dbReference type="PANTHER" id="PTHR31213">
    <property type="entry name" value="OS08G0374000 PROTEIN-RELATED"/>
    <property type="match status" value="1"/>
</dbReference>
<dbReference type="InterPro" id="IPR050279">
    <property type="entry name" value="Plant_def-hormone_signal"/>
</dbReference>
<keyword evidence="4" id="KW-1185">Reference proteome</keyword>
<evidence type="ECO:0000259" key="2">
    <source>
        <dbReference type="Pfam" id="PF00407"/>
    </source>
</evidence>
<comment type="similarity">
    <text evidence="1">Belongs to the BetVI family.</text>
</comment>
<comment type="caution">
    <text evidence="3">The sequence shown here is derived from an EMBL/GenBank/DDBJ whole genome shotgun (WGS) entry which is preliminary data.</text>
</comment>
<dbReference type="PANTHER" id="PTHR31213:SF17">
    <property type="entry name" value="MAJOR ALLERGEN PRU AR 1-LIKE"/>
    <property type="match status" value="1"/>
</dbReference>
<name>A0AAP0RXI9_LIQFO</name>
<feature type="domain" description="Bet v I/Major latex protein" evidence="2">
    <location>
        <begin position="1"/>
        <end position="155"/>
    </location>
</feature>
<dbReference type="AlphaFoldDB" id="A0AAP0RXI9"/>
<dbReference type="GO" id="GO:0004864">
    <property type="term" value="F:protein phosphatase inhibitor activity"/>
    <property type="evidence" value="ECO:0007669"/>
    <property type="project" value="InterPro"/>
</dbReference>
<dbReference type="EMBL" id="JBBPBK010000004">
    <property type="protein sequence ID" value="KAK9286692.1"/>
    <property type="molecule type" value="Genomic_DNA"/>
</dbReference>
<evidence type="ECO:0000313" key="3">
    <source>
        <dbReference type="EMBL" id="KAK9286692.1"/>
    </source>
</evidence>
<dbReference type="SUPFAM" id="SSF55961">
    <property type="entry name" value="Bet v1-like"/>
    <property type="match status" value="1"/>
</dbReference>
<dbReference type="InterPro" id="IPR024949">
    <property type="entry name" value="Bet_v_I_allergen"/>
</dbReference>
<dbReference type="GO" id="GO:0009738">
    <property type="term" value="P:abscisic acid-activated signaling pathway"/>
    <property type="evidence" value="ECO:0007669"/>
    <property type="project" value="InterPro"/>
</dbReference>
<organism evidence="3 4">
    <name type="scientific">Liquidambar formosana</name>
    <name type="common">Formosan gum</name>
    <dbReference type="NCBI Taxonomy" id="63359"/>
    <lineage>
        <taxon>Eukaryota</taxon>
        <taxon>Viridiplantae</taxon>
        <taxon>Streptophyta</taxon>
        <taxon>Embryophyta</taxon>
        <taxon>Tracheophyta</taxon>
        <taxon>Spermatophyta</taxon>
        <taxon>Magnoliopsida</taxon>
        <taxon>eudicotyledons</taxon>
        <taxon>Gunneridae</taxon>
        <taxon>Pentapetalae</taxon>
        <taxon>Saxifragales</taxon>
        <taxon>Altingiaceae</taxon>
        <taxon>Liquidambar</taxon>
    </lineage>
</organism>
<dbReference type="Pfam" id="PF00407">
    <property type="entry name" value="Bet_v_1"/>
    <property type="match status" value="1"/>
</dbReference>
<accession>A0AAP0RXI9</accession>
<evidence type="ECO:0000313" key="4">
    <source>
        <dbReference type="Proteomes" id="UP001415857"/>
    </source>
</evidence>
<gene>
    <name evidence="3" type="ORF">L1049_015095</name>
</gene>
<dbReference type="CDD" id="cd07816">
    <property type="entry name" value="Bet_v1-like"/>
    <property type="match status" value="1"/>
</dbReference>
<dbReference type="GO" id="GO:0038023">
    <property type="term" value="F:signaling receptor activity"/>
    <property type="evidence" value="ECO:0007669"/>
    <property type="project" value="InterPro"/>
</dbReference>